<feature type="signal peptide" evidence="2">
    <location>
        <begin position="1"/>
        <end position="19"/>
    </location>
</feature>
<keyword evidence="4" id="KW-1185">Reference proteome</keyword>
<evidence type="ECO:0000313" key="3">
    <source>
        <dbReference type="EMBL" id="TRM68107.1"/>
    </source>
</evidence>
<sequence length="130" mass="14663">MRLLFCIFLFGLRAPQITILTFPRTSSSTVRISNSASKLQDCERAGALQGSSWVKPANVCCVRRVSTAGRALYALASNHVTRRASSLRYFSPSPHLTSSPQMSRRRNREPSRSRTHNTGILRFEIQWEHG</sequence>
<accession>A0A550CTI7</accession>
<dbReference type="Proteomes" id="UP000320762">
    <property type="component" value="Unassembled WGS sequence"/>
</dbReference>
<proteinExistence type="predicted"/>
<reference evidence="3 4" key="1">
    <citation type="journal article" date="2019" name="New Phytol.">
        <title>Comparative genomics reveals unique wood-decay strategies and fruiting body development in the Schizophyllaceae.</title>
        <authorList>
            <person name="Almasi E."/>
            <person name="Sahu N."/>
            <person name="Krizsan K."/>
            <person name="Balint B."/>
            <person name="Kovacs G.M."/>
            <person name="Kiss B."/>
            <person name="Cseklye J."/>
            <person name="Drula E."/>
            <person name="Henrissat B."/>
            <person name="Nagy I."/>
            <person name="Chovatia M."/>
            <person name="Adam C."/>
            <person name="LaButti K."/>
            <person name="Lipzen A."/>
            <person name="Riley R."/>
            <person name="Grigoriev I.V."/>
            <person name="Nagy L.G."/>
        </authorList>
    </citation>
    <scope>NUCLEOTIDE SEQUENCE [LARGE SCALE GENOMIC DNA]</scope>
    <source>
        <strain evidence="3 4">NL-1724</strain>
    </source>
</reference>
<protein>
    <recommendedName>
        <fullName evidence="5">Secreted protein</fullName>
    </recommendedName>
</protein>
<gene>
    <name evidence="3" type="ORF">BD626DRAFT_111278</name>
</gene>
<name>A0A550CTI7_9AGAR</name>
<evidence type="ECO:0000256" key="2">
    <source>
        <dbReference type="SAM" id="SignalP"/>
    </source>
</evidence>
<evidence type="ECO:0000256" key="1">
    <source>
        <dbReference type="SAM" id="MobiDB-lite"/>
    </source>
</evidence>
<evidence type="ECO:0000313" key="4">
    <source>
        <dbReference type="Proteomes" id="UP000320762"/>
    </source>
</evidence>
<organism evidence="3 4">
    <name type="scientific">Schizophyllum amplum</name>
    <dbReference type="NCBI Taxonomy" id="97359"/>
    <lineage>
        <taxon>Eukaryota</taxon>
        <taxon>Fungi</taxon>
        <taxon>Dikarya</taxon>
        <taxon>Basidiomycota</taxon>
        <taxon>Agaricomycotina</taxon>
        <taxon>Agaricomycetes</taxon>
        <taxon>Agaricomycetidae</taxon>
        <taxon>Agaricales</taxon>
        <taxon>Schizophyllaceae</taxon>
        <taxon>Schizophyllum</taxon>
    </lineage>
</organism>
<feature type="region of interest" description="Disordered" evidence="1">
    <location>
        <begin position="92"/>
        <end position="118"/>
    </location>
</feature>
<dbReference type="EMBL" id="VDMD01000002">
    <property type="protein sequence ID" value="TRM68107.1"/>
    <property type="molecule type" value="Genomic_DNA"/>
</dbReference>
<feature type="chain" id="PRO_5022073091" description="Secreted protein" evidence="2">
    <location>
        <begin position="20"/>
        <end position="130"/>
    </location>
</feature>
<dbReference type="AlphaFoldDB" id="A0A550CTI7"/>
<comment type="caution">
    <text evidence="3">The sequence shown here is derived from an EMBL/GenBank/DDBJ whole genome shotgun (WGS) entry which is preliminary data.</text>
</comment>
<evidence type="ECO:0008006" key="5">
    <source>
        <dbReference type="Google" id="ProtNLM"/>
    </source>
</evidence>
<keyword evidence="2" id="KW-0732">Signal</keyword>